<dbReference type="AlphaFoldDB" id="A0A8G2L8M7"/>
<dbReference type="Proteomes" id="UP000192315">
    <property type="component" value="Unassembled WGS sequence"/>
</dbReference>
<reference evidence="2 3" key="1">
    <citation type="submission" date="2017-04" db="EMBL/GenBank/DDBJ databases">
        <authorList>
            <person name="Varghese N."/>
            <person name="Submissions S."/>
        </authorList>
    </citation>
    <scope>NUCLEOTIDE SEQUENCE [LARGE SCALE GENOMIC DNA]</scope>
    <source>
        <strain evidence="2 3">DSM 9789</strain>
    </source>
</reference>
<keyword evidence="3" id="KW-1185">Reference proteome</keyword>
<dbReference type="Pfam" id="PF13692">
    <property type="entry name" value="Glyco_trans_1_4"/>
    <property type="match status" value="1"/>
</dbReference>
<evidence type="ECO:0000256" key="1">
    <source>
        <dbReference type="ARBA" id="ARBA00022679"/>
    </source>
</evidence>
<dbReference type="RefSeq" id="WP_084273269.1">
    <property type="nucleotide sequence ID" value="NZ_FWYE01000005.1"/>
</dbReference>
<sequence>MILQLCHGKVIPEYSSAYSKRCYSLFSNSKIMSIGGLSYLDKSNDRAAQYHDYLLMAMSYLRGNRSFEILLSQGRYLRKKYFNDALNEIEKNKIIVFEGPWQYRLFKDYLNNKVIIYDAHNVEYLLRQNNIYQNYVKGIEHEILKKSDIVISLSRRDIDNFVNIYSVDKKKIYYVPLTLSGEFKYNGINSNYIVFIGSMYEPNIRALEFINDIAGDINMDFYIIGSVSSHKLKNKRRNLKLLGMLPEEEKDKILCNALFAINPVPSGSGRNLKILDYLSHGLPVITTETGLNGYEQYNIKEAVIVSDLKDFKENIIKLMNDKSLIKSMSSLSHKVFINIMNAEGSLTGDDIIKDILKFY</sequence>
<dbReference type="SUPFAM" id="SSF53756">
    <property type="entry name" value="UDP-Glycosyltransferase/glycogen phosphorylase"/>
    <property type="match status" value="1"/>
</dbReference>
<protein>
    <submittedName>
        <fullName evidence="2">Glycosyl transferases group 1</fullName>
    </submittedName>
</protein>
<organism evidence="2 3">
    <name type="scientific">Picrophilus torridus (strain ATCC 700027 / DSM 9790 / JCM 10055 / NBRC 100828 / KAW 2/3)</name>
    <dbReference type="NCBI Taxonomy" id="1122961"/>
    <lineage>
        <taxon>Archaea</taxon>
        <taxon>Methanobacteriati</taxon>
        <taxon>Thermoplasmatota</taxon>
        <taxon>Thermoplasmata</taxon>
        <taxon>Thermoplasmatales</taxon>
        <taxon>Picrophilaceae</taxon>
        <taxon>Picrophilus</taxon>
    </lineage>
</organism>
<dbReference type="GO" id="GO:0016757">
    <property type="term" value="F:glycosyltransferase activity"/>
    <property type="evidence" value="ECO:0007669"/>
    <property type="project" value="TreeGrafter"/>
</dbReference>
<dbReference type="EMBL" id="FWYE01000005">
    <property type="protein sequence ID" value="SMD31620.1"/>
    <property type="molecule type" value="Genomic_DNA"/>
</dbReference>
<comment type="caution">
    <text evidence="2">The sequence shown here is derived from an EMBL/GenBank/DDBJ whole genome shotgun (WGS) entry which is preliminary data.</text>
</comment>
<evidence type="ECO:0000313" key="2">
    <source>
        <dbReference type="EMBL" id="SMD31620.1"/>
    </source>
</evidence>
<accession>A0A8G2L8M7</accession>
<gene>
    <name evidence="2" type="ORF">SAMN02745355_1579</name>
</gene>
<keyword evidence="1 2" id="KW-0808">Transferase</keyword>
<proteinExistence type="predicted"/>
<dbReference type="Gene3D" id="3.40.50.2000">
    <property type="entry name" value="Glycogen Phosphorylase B"/>
    <property type="match status" value="1"/>
</dbReference>
<evidence type="ECO:0000313" key="3">
    <source>
        <dbReference type="Proteomes" id="UP000192315"/>
    </source>
</evidence>
<name>A0A8G2L8M7_PICTO</name>
<dbReference type="PANTHER" id="PTHR46401:SF2">
    <property type="entry name" value="GLYCOSYLTRANSFERASE WBBK-RELATED"/>
    <property type="match status" value="1"/>
</dbReference>
<dbReference type="PANTHER" id="PTHR46401">
    <property type="entry name" value="GLYCOSYLTRANSFERASE WBBK-RELATED"/>
    <property type="match status" value="1"/>
</dbReference>